<keyword evidence="3 5" id="KW-0808">Transferase</keyword>
<proteinExistence type="inferred from homology"/>
<dbReference type="GO" id="GO:0008168">
    <property type="term" value="F:methyltransferase activity"/>
    <property type="evidence" value="ECO:0007669"/>
    <property type="project" value="UniProtKB-KW"/>
</dbReference>
<dbReference type="PANTHER" id="PTHR44942:SF4">
    <property type="entry name" value="METHYLTRANSFERASE TYPE 11 DOMAIN-CONTAINING PROTEIN"/>
    <property type="match status" value="1"/>
</dbReference>
<feature type="domain" description="Methyltransferase type 11" evidence="4">
    <location>
        <begin position="55"/>
        <end position="142"/>
    </location>
</feature>
<evidence type="ECO:0000256" key="3">
    <source>
        <dbReference type="ARBA" id="ARBA00022679"/>
    </source>
</evidence>
<dbReference type="InterPro" id="IPR029063">
    <property type="entry name" value="SAM-dependent_MTases_sf"/>
</dbReference>
<protein>
    <submittedName>
        <fullName evidence="5">Class I SAM-dependent methyltransferase</fullName>
        <ecNumber evidence="5">2.1.1.-</ecNumber>
    </submittedName>
</protein>
<dbReference type="Pfam" id="PF08241">
    <property type="entry name" value="Methyltransf_11"/>
    <property type="match status" value="1"/>
</dbReference>
<evidence type="ECO:0000256" key="2">
    <source>
        <dbReference type="ARBA" id="ARBA00022603"/>
    </source>
</evidence>
<organism evidence="5 6">
    <name type="scientific">Floridaenema aerugineum BLCC-F46</name>
    <dbReference type="NCBI Taxonomy" id="3153654"/>
    <lineage>
        <taxon>Bacteria</taxon>
        <taxon>Bacillati</taxon>
        <taxon>Cyanobacteriota</taxon>
        <taxon>Cyanophyceae</taxon>
        <taxon>Oscillatoriophycideae</taxon>
        <taxon>Aerosakkonematales</taxon>
        <taxon>Aerosakkonemataceae</taxon>
        <taxon>Floridanema</taxon>
        <taxon>Floridanema aerugineum</taxon>
    </lineage>
</organism>
<gene>
    <name evidence="5" type="ORF">ACE1CC_27980</name>
</gene>
<comment type="similarity">
    <text evidence="1">Belongs to the methyltransferase superfamily.</text>
</comment>
<dbReference type="RefSeq" id="WP_413273711.1">
    <property type="nucleotide sequence ID" value="NZ_JBHFNQ010000207.1"/>
</dbReference>
<reference evidence="5 6" key="1">
    <citation type="submission" date="2024-09" db="EMBL/GenBank/DDBJ databases">
        <title>Floridaenema gen nov. (Aerosakkonemataceae, Aerosakkonematales ord. nov., Cyanobacteria) from benthic tropical and subtropical fresh waters, with the description of four new species.</title>
        <authorList>
            <person name="Moretto J.A."/>
            <person name="Berthold D.E."/>
            <person name="Lefler F.W."/>
            <person name="Huang I.-S."/>
            <person name="Laughinghouse H. IV."/>
        </authorList>
    </citation>
    <scope>NUCLEOTIDE SEQUENCE [LARGE SCALE GENOMIC DNA]</scope>
    <source>
        <strain evidence="5 6">BLCC-F46</strain>
    </source>
</reference>
<sequence>MSFDFSKAKDLVTNPLSYFCNLGEDYEKYRPLYPDSAIDKILSGLKPANELLAADIGAGTGIGSRLLANRGVRVLAIEPNADMLNAVTSHERLEFLTGTAEKIPLKTASVDLVVSFQAFHWFDFMKSLEEFHRILKPGGRLALIWNFWEQTDITSKAYTELLFAASSDRQKQTSSQPQIKTLFKTLRYQLFWQGLWLPYFKDLHRYTFTFEQHLDLAGLVGLARSQGFTPQGGTALEKLILNLGEFRDRFCDNQGRVRLIYSTKLYLATSAKN</sequence>
<dbReference type="PANTHER" id="PTHR44942">
    <property type="entry name" value="METHYLTRANSF_11 DOMAIN-CONTAINING PROTEIN"/>
    <property type="match status" value="1"/>
</dbReference>
<dbReference type="SUPFAM" id="SSF53335">
    <property type="entry name" value="S-adenosyl-L-methionine-dependent methyltransferases"/>
    <property type="match status" value="1"/>
</dbReference>
<dbReference type="InterPro" id="IPR013216">
    <property type="entry name" value="Methyltransf_11"/>
</dbReference>
<comment type="caution">
    <text evidence="5">The sequence shown here is derived from an EMBL/GenBank/DDBJ whole genome shotgun (WGS) entry which is preliminary data.</text>
</comment>
<name>A0ABV4XD25_9CYAN</name>
<dbReference type="EMBL" id="JBHFNQ010000207">
    <property type="protein sequence ID" value="MFB2880705.1"/>
    <property type="molecule type" value="Genomic_DNA"/>
</dbReference>
<dbReference type="InterPro" id="IPR051052">
    <property type="entry name" value="Diverse_substrate_MTase"/>
</dbReference>
<evidence type="ECO:0000313" key="5">
    <source>
        <dbReference type="EMBL" id="MFB2880705.1"/>
    </source>
</evidence>
<dbReference type="CDD" id="cd02440">
    <property type="entry name" value="AdoMet_MTases"/>
    <property type="match status" value="1"/>
</dbReference>
<dbReference type="EC" id="2.1.1.-" evidence="5"/>
<accession>A0ABV4XD25</accession>
<keyword evidence="2 5" id="KW-0489">Methyltransferase</keyword>
<dbReference type="Gene3D" id="3.40.50.150">
    <property type="entry name" value="Vaccinia Virus protein VP39"/>
    <property type="match status" value="1"/>
</dbReference>
<dbReference type="Proteomes" id="UP001576774">
    <property type="component" value="Unassembled WGS sequence"/>
</dbReference>
<evidence type="ECO:0000256" key="1">
    <source>
        <dbReference type="ARBA" id="ARBA00008361"/>
    </source>
</evidence>
<evidence type="ECO:0000313" key="6">
    <source>
        <dbReference type="Proteomes" id="UP001576774"/>
    </source>
</evidence>
<dbReference type="GO" id="GO:0032259">
    <property type="term" value="P:methylation"/>
    <property type="evidence" value="ECO:0007669"/>
    <property type="project" value="UniProtKB-KW"/>
</dbReference>
<keyword evidence="6" id="KW-1185">Reference proteome</keyword>
<evidence type="ECO:0000259" key="4">
    <source>
        <dbReference type="Pfam" id="PF08241"/>
    </source>
</evidence>